<evidence type="ECO:0000256" key="6">
    <source>
        <dbReference type="PROSITE-ProRule" id="PRU00169"/>
    </source>
</evidence>
<keyword evidence="12" id="KW-1185">Reference proteome</keyword>
<sequence>MRSPRPGLNPGNEQEQASIRLLMGGVLYLYIYTYPYGTWFNQAGGWQILNQAALVFFAAASLLLVTIWIWPQKSPLRRTIGMCIDVGIVTYLIQASAGIAGLPLLGIYPWVIIGNGFRFGTRYAVAATVISMGGILVILDPRHLWTGNSHALVATLIIFGVLFLYMSKLISRLNQAIEDARKASLIKSQFLAKMSHELRTPLNGVMGMSELLQETSLSAEQVEITHLIQNSSQTLLELIENILDISKIEAGKMLLQPVDFSLRQLLDQSCSALLILAQKKGLYLVWEVSESVPDLLRSDTRRVRQVLYNLIGNAIKFTEKGGVEIRVRRLPVTHREVRLRFEVIDTGCGLSEEAQEHIFEAFTQSADTHHAQQEGTGLGTTIAKELVEKMGGQMGVESILHKGSRFWFELPLQAAEHPEKLQSPLAGSDTPRAALIIAPSASGRDLQDILKTWNIPGVHAESAYRALELLRSAKNQGQPFSQVFVDQHLMDMAPDHFARLARDQQLIGQTPWILIHDQSLIFDRYFQDMGFSASLKIPIDKKVLFHLVHSLDVADTKGSSNIVSLHDHYQQSQGQKGLSILVAEDNRINQKVVQGLLRQAGHEVRVSSDSEETLDILAESSFHLDLLILDRNMPGKGGLEVLKCYRMMETAQPVPVIMLTADATPESMQACLEAGASAYLTKPINARQLLDSIASLCRTQNVLHGASEKGRDEAATPASAALIDPQVLQGIVNLGGTDFLAEIIQDFAHDGAQLLEAMQTAMQQEDYPAYQDAVHALKGSSLQMGAQQLLENCLQAEALKPYAMTGPEIQSSGAALRRHFHKTCQALTTYLEGQRQIR</sequence>
<dbReference type="SUPFAM" id="SSF47226">
    <property type="entry name" value="Histidine-containing phosphotransfer domain, HPT domain"/>
    <property type="match status" value="1"/>
</dbReference>
<dbReference type="InterPro" id="IPR001789">
    <property type="entry name" value="Sig_transdc_resp-reg_receiver"/>
</dbReference>
<dbReference type="FunFam" id="3.30.565.10:FF:000010">
    <property type="entry name" value="Sensor histidine kinase RcsC"/>
    <property type="match status" value="1"/>
</dbReference>
<dbReference type="SUPFAM" id="SSF47384">
    <property type="entry name" value="Homodimeric domain of signal transducing histidine kinase"/>
    <property type="match status" value="1"/>
</dbReference>
<feature type="modified residue" description="4-aspartylphosphate" evidence="6">
    <location>
        <position position="630"/>
    </location>
</feature>
<dbReference type="GO" id="GO:0005524">
    <property type="term" value="F:ATP binding"/>
    <property type="evidence" value="ECO:0007669"/>
    <property type="project" value="UniProtKB-KW"/>
</dbReference>
<keyword evidence="7" id="KW-1133">Transmembrane helix</keyword>
<organism evidence="11 12">
    <name type="scientific">Acidithiobacillus marinus</name>
    <dbReference type="NCBI Taxonomy" id="187490"/>
    <lineage>
        <taxon>Bacteria</taxon>
        <taxon>Pseudomonadati</taxon>
        <taxon>Pseudomonadota</taxon>
        <taxon>Acidithiobacillia</taxon>
        <taxon>Acidithiobacillales</taxon>
        <taxon>Acidithiobacillaceae</taxon>
        <taxon>Acidithiobacillus</taxon>
    </lineage>
</organism>
<dbReference type="CDD" id="cd17546">
    <property type="entry name" value="REC_hyHK_CKI1_RcsC-like"/>
    <property type="match status" value="1"/>
</dbReference>
<dbReference type="InterPro" id="IPR005467">
    <property type="entry name" value="His_kinase_dom"/>
</dbReference>
<dbReference type="InterPro" id="IPR036890">
    <property type="entry name" value="HATPase_C_sf"/>
</dbReference>
<protein>
    <recommendedName>
        <fullName evidence="2">histidine kinase</fullName>
        <ecNumber evidence="2">2.7.13.3</ecNumber>
    </recommendedName>
</protein>
<evidence type="ECO:0000256" key="2">
    <source>
        <dbReference type="ARBA" id="ARBA00012438"/>
    </source>
</evidence>
<dbReference type="InterPro" id="IPR036097">
    <property type="entry name" value="HisK_dim/P_sf"/>
</dbReference>
<dbReference type="GO" id="GO:0000155">
    <property type="term" value="F:phosphorelay sensor kinase activity"/>
    <property type="evidence" value="ECO:0007669"/>
    <property type="project" value="InterPro"/>
</dbReference>
<evidence type="ECO:0000256" key="7">
    <source>
        <dbReference type="SAM" id="Phobius"/>
    </source>
</evidence>
<dbReference type="AlphaFoldDB" id="A0A2I1DJ89"/>
<dbReference type="CDD" id="cd00082">
    <property type="entry name" value="HisKA"/>
    <property type="match status" value="1"/>
</dbReference>
<dbReference type="SMART" id="SM00448">
    <property type="entry name" value="REC"/>
    <property type="match status" value="1"/>
</dbReference>
<comment type="caution">
    <text evidence="11">The sequence shown here is derived from an EMBL/GenBank/DDBJ whole genome shotgun (WGS) entry which is preliminary data.</text>
</comment>
<dbReference type="Gene3D" id="1.20.120.160">
    <property type="entry name" value="HPT domain"/>
    <property type="match status" value="1"/>
</dbReference>
<evidence type="ECO:0000313" key="11">
    <source>
        <dbReference type="EMBL" id="PKY09932.1"/>
    </source>
</evidence>
<reference evidence="11 12" key="1">
    <citation type="submission" date="2017-03" db="EMBL/GenBank/DDBJ databases">
        <title>Draft genime sequence of the acidophilic sulfur-oxidizing bacterium Acidithiobacillus sp. SH, isolated from seawater.</title>
        <authorList>
            <person name="Sharmin S."/>
            <person name="Tokuhisa M."/>
            <person name="Kanao T."/>
            <person name="Kamimura K."/>
        </authorList>
    </citation>
    <scope>NUCLEOTIDE SEQUENCE [LARGE SCALE GENOMIC DNA]</scope>
    <source>
        <strain evidence="11 12">SH</strain>
    </source>
</reference>
<dbReference type="PANTHER" id="PTHR45339:SF5">
    <property type="entry name" value="HISTIDINE KINASE"/>
    <property type="match status" value="1"/>
</dbReference>
<gene>
    <name evidence="11" type="ORF">B1757_11565</name>
</gene>
<evidence type="ECO:0000259" key="9">
    <source>
        <dbReference type="PROSITE" id="PS50110"/>
    </source>
</evidence>
<dbReference type="Pfam" id="PF02518">
    <property type="entry name" value="HATPase_c"/>
    <property type="match status" value="1"/>
</dbReference>
<dbReference type="InParanoid" id="A0A2I1DJ89"/>
<dbReference type="Gene3D" id="1.10.287.130">
    <property type="match status" value="1"/>
</dbReference>
<feature type="transmembrane region" description="Helical" evidence="7">
    <location>
        <begin position="91"/>
        <end position="113"/>
    </location>
</feature>
<feature type="transmembrane region" description="Helical" evidence="7">
    <location>
        <begin position="21"/>
        <end position="40"/>
    </location>
</feature>
<accession>A0A2I1DJ89</accession>
<dbReference type="Gene3D" id="3.40.50.2300">
    <property type="match status" value="1"/>
</dbReference>
<dbReference type="Pfam" id="PF00072">
    <property type="entry name" value="Response_reg"/>
    <property type="match status" value="1"/>
</dbReference>
<dbReference type="InterPro" id="IPR003594">
    <property type="entry name" value="HATPase_dom"/>
</dbReference>
<keyword evidence="4" id="KW-0902">Two-component regulatory system</keyword>
<evidence type="ECO:0000256" key="5">
    <source>
        <dbReference type="PROSITE-ProRule" id="PRU00110"/>
    </source>
</evidence>
<dbReference type="InterPro" id="IPR036641">
    <property type="entry name" value="HPT_dom_sf"/>
</dbReference>
<dbReference type="EMBL" id="MXAV01000044">
    <property type="protein sequence ID" value="PKY09932.1"/>
    <property type="molecule type" value="Genomic_DNA"/>
</dbReference>
<dbReference type="Pfam" id="PF00512">
    <property type="entry name" value="HisKA"/>
    <property type="match status" value="1"/>
</dbReference>
<evidence type="ECO:0000256" key="3">
    <source>
        <dbReference type="ARBA" id="ARBA00022553"/>
    </source>
</evidence>
<feature type="domain" description="Response regulatory" evidence="9">
    <location>
        <begin position="579"/>
        <end position="697"/>
    </location>
</feature>
<evidence type="ECO:0000256" key="1">
    <source>
        <dbReference type="ARBA" id="ARBA00000085"/>
    </source>
</evidence>
<dbReference type="PROSITE" id="PS50110">
    <property type="entry name" value="RESPONSE_REGULATORY"/>
    <property type="match status" value="1"/>
</dbReference>
<comment type="catalytic activity">
    <reaction evidence="1">
        <text>ATP + protein L-histidine = ADP + protein N-phospho-L-histidine.</text>
        <dbReference type="EC" id="2.7.13.3"/>
    </reaction>
</comment>
<dbReference type="PROSITE" id="PS50894">
    <property type="entry name" value="HPT"/>
    <property type="match status" value="1"/>
</dbReference>
<keyword evidence="3 6" id="KW-0597">Phosphoprotein</keyword>
<dbReference type="PRINTS" id="PR00344">
    <property type="entry name" value="BCTRLSENSOR"/>
</dbReference>
<keyword evidence="7" id="KW-0812">Transmembrane</keyword>
<dbReference type="PANTHER" id="PTHR45339">
    <property type="entry name" value="HYBRID SIGNAL TRANSDUCTION HISTIDINE KINASE J"/>
    <property type="match status" value="1"/>
</dbReference>
<feature type="transmembrane region" description="Helical" evidence="7">
    <location>
        <begin position="151"/>
        <end position="170"/>
    </location>
</feature>
<dbReference type="Pfam" id="PF01627">
    <property type="entry name" value="Hpt"/>
    <property type="match status" value="1"/>
</dbReference>
<dbReference type="GO" id="GO:0005886">
    <property type="term" value="C:plasma membrane"/>
    <property type="evidence" value="ECO:0007669"/>
    <property type="project" value="UniProtKB-SubCell"/>
</dbReference>
<feature type="domain" description="HPt" evidence="10">
    <location>
        <begin position="736"/>
        <end position="834"/>
    </location>
</feature>
<feature type="domain" description="Histidine kinase" evidence="8">
    <location>
        <begin position="193"/>
        <end position="414"/>
    </location>
</feature>
<dbReference type="PROSITE" id="PS50109">
    <property type="entry name" value="HIS_KIN"/>
    <property type="match status" value="1"/>
</dbReference>
<dbReference type="InterPro" id="IPR004358">
    <property type="entry name" value="Sig_transdc_His_kin-like_C"/>
</dbReference>
<evidence type="ECO:0000259" key="10">
    <source>
        <dbReference type="PROSITE" id="PS50894"/>
    </source>
</evidence>
<dbReference type="FunCoup" id="A0A2I1DJ89">
    <property type="interactions" value="256"/>
</dbReference>
<dbReference type="InterPro" id="IPR003661">
    <property type="entry name" value="HisK_dim/P_dom"/>
</dbReference>
<dbReference type="EC" id="2.7.13.3" evidence="2"/>
<feature type="modified residue" description="Phosphohistidine" evidence="5">
    <location>
        <position position="775"/>
    </location>
</feature>
<dbReference type="Proteomes" id="UP000234329">
    <property type="component" value="Unassembled WGS sequence"/>
</dbReference>
<proteinExistence type="predicted"/>
<evidence type="ECO:0000313" key="12">
    <source>
        <dbReference type="Proteomes" id="UP000234329"/>
    </source>
</evidence>
<feature type="transmembrane region" description="Helical" evidence="7">
    <location>
        <begin position="52"/>
        <end position="70"/>
    </location>
</feature>
<dbReference type="InterPro" id="IPR011006">
    <property type="entry name" value="CheY-like_superfamily"/>
</dbReference>
<dbReference type="SMART" id="SM00387">
    <property type="entry name" value="HATPase_c"/>
    <property type="match status" value="1"/>
</dbReference>
<dbReference type="RefSeq" id="WP_101538462.1">
    <property type="nucleotide sequence ID" value="NZ_MXAV01000044.1"/>
</dbReference>
<feature type="transmembrane region" description="Helical" evidence="7">
    <location>
        <begin position="119"/>
        <end position="139"/>
    </location>
</feature>
<dbReference type="CDD" id="cd16922">
    <property type="entry name" value="HATPase_EvgS-ArcB-TorS-like"/>
    <property type="match status" value="1"/>
</dbReference>
<dbReference type="OrthoDB" id="5287236at2"/>
<dbReference type="SUPFAM" id="SSF55874">
    <property type="entry name" value="ATPase domain of HSP90 chaperone/DNA topoisomerase II/histidine kinase"/>
    <property type="match status" value="1"/>
</dbReference>
<evidence type="ECO:0000259" key="8">
    <source>
        <dbReference type="PROSITE" id="PS50109"/>
    </source>
</evidence>
<dbReference type="SUPFAM" id="SSF52172">
    <property type="entry name" value="CheY-like"/>
    <property type="match status" value="2"/>
</dbReference>
<evidence type="ECO:0000256" key="4">
    <source>
        <dbReference type="ARBA" id="ARBA00023012"/>
    </source>
</evidence>
<keyword evidence="7" id="KW-0472">Membrane</keyword>
<name>A0A2I1DJ89_9PROT</name>
<dbReference type="InterPro" id="IPR008207">
    <property type="entry name" value="Sig_transdc_His_kin_Hpt_dom"/>
</dbReference>
<dbReference type="SMART" id="SM00388">
    <property type="entry name" value="HisKA"/>
    <property type="match status" value="1"/>
</dbReference>
<dbReference type="Gene3D" id="3.30.565.10">
    <property type="entry name" value="Histidine kinase-like ATPase, C-terminal domain"/>
    <property type="match status" value="1"/>
</dbReference>